<dbReference type="Pfam" id="PF03194">
    <property type="entry name" value="LUC7"/>
    <property type="match status" value="1"/>
</dbReference>
<proteinExistence type="inferred from homology"/>
<evidence type="ECO:0000256" key="1">
    <source>
        <dbReference type="ARBA" id="ARBA00005655"/>
    </source>
</evidence>
<dbReference type="GO" id="GO:0006376">
    <property type="term" value="P:mRNA splice site recognition"/>
    <property type="evidence" value="ECO:0007669"/>
    <property type="project" value="InterPro"/>
</dbReference>
<dbReference type="PANTHER" id="PTHR12375">
    <property type="entry name" value="RNA-BINDING PROTEIN LUC7-RELATED"/>
    <property type="match status" value="1"/>
</dbReference>
<comment type="caution">
    <text evidence="4">The sequence shown here is derived from an EMBL/GenBank/DDBJ whole genome shotgun (WGS) entry which is preliminary data.</text>
</comment>
<dbReference type="Proteomes" id="UP000239156">
    <property type="component" value="Unassembled WGS sequence"/>
</dbReference>
<dbReference type="InterPro" id="IPR004882">
    <property type="entry name" value="Luc7-rel"/>
</dbReference>
<keyword evidence="5" id="KW-1185">Reference proteome</keyword>
<organism evidence="4 5">
    <name type="scientific">Puccinia striiformis</name>
    <dbReference type="NCBI Taxonomy" id="27350"/>
    <lineage>
        <taxon>Eukaryota</taxon>
        <taxon>Fungi</taxon>
        <taxon>Dikarya</taxon>
        <taxon>Basidiomycota</taxon>
        <taxon>Pucciniomycotina</taxon>
        <taxon>Pucciniomycetes</taxon>
        <taxon>Pucciniales</taxon>
        <taxon>Pucciniaceae</taxon>
        <taxon>Puccinia</taxon>
    </lineage>
</organism>
<gene>
    <name evidence="4" type="ORF">PSTT_11619</name>
</gene>
<keyword evidence="3" id="KW-1133">Transmembrane helix</keyword>
<feature type="transmembrane region" description="Helical" evidence="3">
    <location>
        <begin position="385"/>
        <end position="404"/>
    </location>
</feature>
<reference evidence="4" key="1">
    <citation type="submission" date="2017-12" db="EMBL/GenBank/DDBJ databases">
        <title>Gene loss provides genomic basis for host adaptation in cereal stripe rust fungi.</title>
        <authorList>
            <person name="Xia C."/>
        </authorList>
    </citation>
    <scope>NUCLEOTIDE SEQUENCE [LARGE SCALE GENOMIC DNA]</scope>
    <source>
        <strain evidence="4">93-210</strain>
    </source>
</reference>
<evidence type="ECO:0000256" key="2">
    <source>
        <dbReference type="SAM" id="Coils"/>
    </source>
</evidence>
<evidence type="ECO:0000313" key="5">
    <source>
        <dbReference type="Proteomes" id="UP000239156"/>
    </source>
</evidence>
<evidence type="ECO:0000313" key="4">
    <source>
        <dbReference type="EMBL" id="POW02715.1"/>
    </source>
</evidence>
<dbReference type="VEuPathDB" id="FungiDB:PSHT_12025"/>
<dbReference type="GO" id="GO:0005685">
    <property type="term" value="C:U1 snRNP"/>
    <property type="evidence" value="ECO:0007669"/>
    <property type="project" value="InterPro"/>
</dbReference>
<keyword evidence="2" id="KW-0175">Coiled coil</keyword>
<name>A0A2S4UZU2_9BASI</name>
<keyword evidence="3" id="KW-0812">Transmembrane</keyword>
<keyword evidence="3" id="KW-0472">Membrane</keyword>
<comment type="similarity">
    <text evidence="1">Belongs to the Luc7 family.</text>
</comment>
<dbReference type="VEuPathDB" id="FungiDB:PSTT_11619"/>
<sequence length="411" mass="46050">MGRLAELQRKNLEHLMGAEAMGIIQVDLKFTDPKKMDLGACAKTHSQKLKGEYEAALKRNESDDPEESTEIVSPQERYPINEKRVREQYLGFVEECDRRIRAAQKRLEKTPEENNRTTALMREIGEIQTAYEGAMAEVENLGESGQVDQSMAELAKAEALKAEKLEKERELQQLTETSGASGHQKLRVCDICGAYLSILDSDRRLADHFGGKMHLGYLQLRQTIEEWRTRPHGLNAPSLLNNNPGLTAGLQAAHFGQQRAQAAAAQNTSLRRMDGVVEVTRVETKKDACHRRLVRVAETGTGIEIEEIENENETGIVIVIVTAILEMTEIGGLAMITEVIETRTMMTVVEADEMLTTTIRGSMTTTGHLKTIVRNGEDTIKIPSLYVLTFLHFTISNVTILFCYEAQRYCL</sequence>
<dbReference type="AlphaFoldDB" id="A0A2S4UZU2"/>
<dbReference type="EMBL" id="PKSL01000137">
    <property type="protein sequence ID" value="POW02715.1"/>
    <property type="molecule type" value="Genomic_DNA"/>
</dbReference>
<evidence type="ECO:0000256" key="3">
    <source>
        <dbReference type="SAM" id="Phobius"/>
    </source>
</evidence>
<accession>A0A2S4UZU2</accession>
<feature type="coiled-coil region" evidence="2">
    <location>
        <begin position="147"/>
        <end position="177"/>
    </location>
</feature>
<dbReference type="GO" id="GO:0003729">
    <property type="term" value="F:mRNA binding"/>
    <property type="evidence" value="ECO:0007669"/>
    <property type="project" value="InterPro"/>
</dbReference>
<protein>
    <submittedName>
        <fullName evidence="4">Uncharacterized protein</fullName>
    </submittedName>
</protein>